<accession>A0A381ZPK8</accession>
<evidence type="ECO:0008006" key="2">
    <source>
        <dbReference type="Google" id="ProtNLM"/>
    </source>
</evidence>
<dbReference type="AlphaFoldDB" id="A0A381ZPK8"/>
<dbReference type="EMBL" id="UINC01021978">
    <property type="protein sequence ID" value="SVA90667.1"/>
    <property type="molecule type" value="Genomic_DNA"/>
</dbReference>
<dbReference type="SUPFAM" id="SSF51735">
    <property type="entry name" value="NAD(P)-binding Rossmann-fold domains"/>
    <property type="match status" value="1"/>
</dbReference>
<gene>
    <name evidence="1" type="ORF">METZ01_LOCUS143521</name>
</gene>
<dbReference type="Gene3D" id="3.40.50.720">
    <property type="entry name" value="NAD(P)-binding Rossmann-like Domain"/>
    <property type="match status" value="2"/>
</dbReference>
<dbReference type="InterPro" id="IPR036291">
    <property type="entry name" value="NAD(P)-bd_dom_sf"/>
</dbReference>
<name>A0A381ZPK8_9ZZZZ</name>
<evidence type="ECO:0000313" key="1">
    <source>
        <dbReference type="EMBL" id="SVA90667.1"/>
    </source>
</evidence>
<organism evidence="1">
    <name type="scientific">marine metagenome</name>
    <dbReference type="NCBI Taxonomy" id="408172"/>
    <lineage>
        <taxon>unclassified sequences</taxon>
        <taxon>metagenomes</taxon>
        <taxon>ecological metagenomes</taxon>
    </lineage>
</organism>
<proteinExistence type="predicted"/>
<reference evidence="1" key="1">
    <citation type="submission" date="2018-05" db="EMBL/GenBank/DDBJ databases">
        <authorList>
            <person name="Lanie J.A."/>
            <person name="Ng W.-L."/>
            <person name="Kazmierczak K.M."/>
            <person name="Andrzejewski T.M."/>
            <person name="Davidsen T.M."/>
            <person name="Wayne K.J."/>
            <person name="Tettelin H."/>
            <person name="Glass J.I."/>
            <person name="Rusch D."/>
            <person name="Podicherti R."/>
            <person name="Tsui H.-C.T."/>
            <person name="Winkler M.E."/>
        </authorList>
    </citation>
    <scope>NUCLEOTIDE SEQUENCE</scope>
</reference>
<protein>
    <recommendedName>
        <fullName evidence="2">NAD(P)-binding domain-containing protein</fullName>
    </recommendedName>
</protein>
<feature type="non-terminal residue" evidence="1">
    <location>
        <position position="229"/>
    </location>
</feature>
<sequence>MKVLVIGGTGPTGPFVVNGFLERGYDVSILNRGSHHTDEIPASVERIIGDPHFGETLRSALTGRSFDLIVASYGRLRVIAEIAGDYTERLISIGGAPGYRGTRHPETLFPEGVQVPLPEDAPKVNSEGEFRFGYLVKISEDAVMEGHDAKRYIATHLRYPLIYGPRQPLPCDWWLVRRLLDKRKYVVLPDGGLTVISRGYAENMANAILLAADQQETAAGKIYNCGDDQ</sequence>